<dbReference type="EMBL" id="QXGA01002026">
    <property type="protein sequence ID" value="KAE9105326.1"/>
    <property type="molecule type" value="Genomic_DNA"/>
</dbReference>
<name>A0A6A3RWD7_9STRA</name>
<gene>
    <name evidence="3" type="ORF">PF004_g20698</name>
    <name evidence="2" type="ORF">PF006_g21675</name>
    <name evidence="1" type="ORF">PF011_g20101</name>
</gene>
<evidence type="ECO:0000313" key="2">
    <source>
        <dbReference type="EMBL" id="KAE9105326.1"/>
    </source>
</evidence>
<comment type="caution">
    <text evidence="2">The sequence shown here is derived from an EMBL/GenBank/DDBJ whole genome shotgun (WGS) entry which is preliminary data.</text>
</comment>
<accession>A0A6A3RWD7</accession>
<dbReference type="Proteomes" id="UP000440732">
    <property type="component" value="Unassembled WGS sequence"/>
</dbReference>
<organism evidence="2 4">
    <name type="scientific">Phytophthora fragariae</name>
    <dbReference type="NCBI Taxonomy" id="53985"/>
    <lineage>
        <taxon>Eukaryota</taxon>
        <taxon>Sar</taxon>
        <taxon>Stramenopiles</taxon>
        <taxon>Oomycota</taxon>
        <taxon>Peronosporomycetes</taxon>
        <taxon>Peronosporales</taxon>
        <taxon>Peronosporaceae</taxon>
        <taxon>Phytophthora</taxon>
    </lineage>
</organism>
<dbReference type="AlphaFoldDB" id="A0A6A3RWD7"/>
<evidence type="ECO:0000313" key="6">
    <source>
        <dbReference type="Proteomes" id="UP000476176"/>
    </source>
</evidence>
<dbReference type="Proteomes" id="UP000476176">
    <property type="component" value="Unassembled WGS sequence"/>
</dbReference>
<sequence>MDVANKRWKVNSRTLLTSTSAPSAGIMFSSLIS</sequence>
<reference evidence="2 4" key="1">
    <citation type="submission" date="2018-08" db="EMBL/GenBank/DDBJ databases">
        <title>Genomic investigation of the strawberry pathogen Phytophthora fragariae indicates pathogenicity is determined by transcriptional variation in three key races.</title>
        <authorList>
            <person name="Adams T.M."/>
            <person name="Armitage A.D."/>
            <person name="Sobczyk M.K."/>
            <person name="Bates H.J."/>
            <person name="Dunwell J.M."/>
            <person name="Nellist C.F."/>
            <person name="Harrison R.J."/>
        </authorList>
    </citation>
    <scope>NUCLEOTIDE SEQUENCE [LARGE SCALE GENOMIC DNA]</scope>
    <source>
        <strain evidence="3 6">BC-23</strain>
        <strain evidence="2 4">NOV-5</strain>
        <strain evidence="1 5">SCRP245</strain>
    </source>
</reference>
<proteinExistence type="predicted"/>
<dbReference type="Proteomes" id="UP000460718">
    <property type="component" value="Unassembled WGS sequence"/>
</dbReference>
<protein>
    <submittedName>
        <fullName evidence="2">Uncharacterized protein</fullName>
    </submittedName>
</protein>
<dbReference type="EMBL" id="QXFW01001760">
    <property type="protein sequence ID" value="KAE8986172.1"/>
    <property type="molecule type" value="Genomic_DNA"/>
</dbReference>
<evidence type="ECO:0000313" key="4">
    <source>
        <dbReference type="Proteomes" id="UP000440732"/>
    </source>
</evidence>
<evidence type="ECO:0000313" key="5">
    <source>
        <dbReference type="Proteomes" id="UP000460718"/>
    </source>
</evidence>
<evidence type="ECO:0000313" key="1">
    <source>
        <dbReference type="EMBL" id="KAE8986172.1"/>
    </source>
</evidence>
<evidence type="ECO:0000313" key="3">
    <source>
        <dbReference type="EMBL" id="KAE9194537.1"/>
    </source>
</evidence>
<dbReference type="EMBL" id="QXGC01001873">
    <property type="protein sequence ID" value="KAE9194537.1"/>
    <property type="molecule type" value="Genomic_DNA"/>
</dbReference>